<dbReference type="Gene3D" id="3.40.50.150">
    <property type="entry name" value="Vaccinia Virus protein VP39"/>
    <property type="match status" value="1"/>
</dbReference>
<dbReference type="PANTHER" id="PTHR22807:SF61">
    <property type="entry name" value="NOL1_NOP2_SUN FAMILY PROTEIN _ ANTITERMINATION NUSB DOMAIN-CONTAINING PROTEIN"/>
    <property type="match status" value="1"/>
</dbReference>
<dbReference type="PANTHER" id="PTHR22807">
    <property type="entry name" value="NOP2 YEAST -RELATED NOL1/NOP2/FMU SUN DOMAIN-CONTAINING"/>
    <property type="match status" value="1"/>
</dbReference>
<organism evidence="7 8">
    <name type="scientific">Azospirillum oleiclasticum</name>
    <dbReference type="NCBI Taxonomy" id="2735135"/>
    <lineage>
        <taxon>Bacteria</taxon>
        <taxon>Pseudomonadati</taxon>
        <taxon>Pseudomonadota</taxon>
        <taxon>Alphaproteobacteria</taxon>
        <taxon>Rhodospirillales</taxon>
        <taxon>Azospirillaceae</taxon>
        <taxon>Azospirillum</taxon>
    </lineage>
</organism>
<keyword evidence="8" id="KW-1185">Reference proteome</keyword>
<dbReference type="InterPro" id="IPR049560">
    <property type="entry name" value="MeTrfase_RsmB-F_NOP2_cat"/>
</dbReference>
<feature type="binding site" evidence="5">
    <location>
        <position position="302"/>
    </location>
    <ligand>
        <name>S-adenosyl-L-methionine</name>
        <dbReference type="ChEBI" id="CHEBI:59789"/>
    </ligand>
</feature>
<dbReference type="InterPro" id="IPR001678">
    <property type="entry name" value="MeTrfase_RsmB-F_NOP2_dom"/>
</dbReference>
<feature type="domain" description="SAM-dependent MTase RsmB/NOP-type" evidence="6">
    <location>
        <begin position="147"/>
        <end position="439"/>
    </location>
</feature>
<comment type="similarity">
    <text evidence="5">Belongs to the class I-like SAM-binding methyltransferase superfamily. RsmB/NOP family.</text>
</comment>
<evidence type="ECO:0000256" key="5">
    <source>
        <dbReference type="PROSITE-ProRule" id="PRU01023"/>
    </source>
</evidence>
<keyword evidence="4 5" id="KW-0694">RNA-binding</keyword>
<sequence length="440" mass="46722">MTKPAETDSPPATAALAARGIALDLLREVLRKSVPLDDALEAHPGLAGLEPRDRAFVRMLVATVLRRLGQIDALIEQSLSKPGLPKAAVQDVLRLGVAQLLFLGTPAHAAVDTSVELVAERQGAPYKGLVNAVLRRVNAEGPALATAQDAGRLNTPDWLWLSWRQAYGTARARGIVDAHLREAPLDLTAKGDPATWAAALEARLLPTGTLRREAGGAVTELPGFAEGAWWVQDMAAALPATLFGDLEGRLAYDLCAAPGGKTAQLAARGARVVALDRSAKRLERVGQNLARLGLEATRITADAAGWTPEEPADAVLLDAPCTATGAIRRHPDVQRLKSPDDVAKLARAQSRLLAHAVDLTAPGGTLVYCTCSIQPEEGEAQIERLLAKDDRVERRPIDAAELGGLAELVNERGEVRSLPGMLRELGGIDGFFIARLGRKS</sequence>
<evidence type="ECO:0000256" key="4">
    <source>
        <dbReference type="ARBA" id="ARBA00022884"/>
    </source>
</evidence>
<feature type="binding site" evidence="5">
    <location>
        <begin position="255"/>
        <end position="261"/>
    </location>
    <ligand>
        <name>S-adenosyl-L-methionine</name>
        <dbReference type="ChEBI" id="CHEBI:59789"/>
    </ligand>
</feature>
<feature type="binding site" evidence="5">
    <location>
        <position position="318"/>
    </location>
    <ligand>
        <name>S-adenosyl-L-methionine</name>
        <dbReference type="ChEBI" id="CHEBI:59789"/>
    </ligand>
</feature>
<gene>
    <name evidence="7" type="ORF">HND93_32295</name>
</gene>
<dbReference type="SUPFAM" id="SSF48013">
    <property type="entry name" value="NusB-like"/>
    <property type="match status" value="1"/>
</dbReference>
<dbReference type="InterPro" id="IPR023267">
    <property type="entry name" value="RCMT"/>
</dbReference>
<name>A0ABX2TM93_9PROT</name>
<dbReference type="PROSITE" id="PS51686">
    <property type="entry name" value="SAM_MT_RSMB_NOP"/>
    <property type="match status" value="1"/>
</dbReference>
<dbReference type="InterPro" id="IPR006027">
    <property type="entry name" value="NusB_RsmB_TIM44"/>
</dbReference>
<evidence type="ECO:0000313" key="7">
    <source>
        <dbReference type="EMBL" id="NYZ24409.1"/>
    </source>
</evidence>
<keyword evidence="2 5" id="KW-0808">Transferase</keyword>
<evidence type="ECO:0000259" key="6">
    <source>
        <dbReference type="PROSITE" id="PS51686"/>
    </source>
</evidence>
<feature type="binding site" evidence="5">
    <location>
        <position position="276"/>
    </location>
    <ligand>
        <name>S-adenosyl-L-methionine</name>
        <dbReference type="ChEBI" id="CHEBI:59789"/>
    </ligand>
</feature>
<dbReference type="EMBL" id="JABFDB010000040">
    <property type="protein sequence ID" value="NYZ24409.1"/>
    <property type="molecule type" value="Genomic_DNA"/>
</dbReference>
<comment type="caution">
    <text evidence="7">The sequence shown here is derived from an EMBL/GenBank/DDBJ whole genome shotgun (WGS) entry which is preliminary data.</text>
</comment>
<keyword evidence="1 5" id="KW-0489">Methyltransferase</keyword>
<dbReference type="Gene3D" id="1.10.940.10">
    <property type="entry name" value="NusB-like"/>
    <property type="match status" value="1"/>
</dbReference>
<evidence type="ECO:0000256" key="3">
    <source>
        <dbReference type="ARBA" id="ARBA00022691"/>
    </source>
</evidence>
<proteinExistence type="inferred from homology"/>
<dbReference type="InterPro" id="IPR029063">
    <property type="entry name" value="SAM-dependent_MTases_sf"/>
</dbReference>
<dbReference type="Pfam" id="PF01189">
    <property type="entry name" value="Methyltr_RsmB-F"/>
    <property type="match status" value="1"/>
</dbReference>
<protein>
    <submittedName>
        <fullName evidence="7">MFS transporter</fullName>
    </submittedName>
</protein>
<evidence type="ECO:0000313" key="8">
    <source>
        <dbReference type="Proteomes" id="UP000584642"/>
    </source>
</evidence>
<feature type="active site" description="Nucleophile" evidence="5">
    <location>
        <position position="371"/>
    </location>
</feature>
<dbReference type="Pfam" id="PF01029">
    <property type="entry name" value="NusB"/>
    <property type="match status" value="1"/>
</dbReference>
<dbReference type="PRINTS" id="PR02008">
    <property type="entry name" value="RCMTFAMILY"/>
</dbReference>
<dbReference type="InterPro" id="IPR035926">
    <property type="entry name" value="NusB-like_sf"/>
</dbReference>
<accession>A0ABX2TM93</accession>
<keyword evidence="3 5" id="KW-0949">S-adenosyl-L-methionine</keyword>
<dbReference type="RefSeq" id="WP_180286259.1">
    <property type="nucleotide sequence ID" value="NZ_JABFDB010000040.1"/>
</dbReference>
<reference evidence="7 8" key="1">
    <citation type="submission" date="2020-05" db="EMBL/GenBank/DDBJ databases">
        <title>Azospirillum oleiclasticum sp. nov, a nitrogen-fixing and heavy crude oil-emulsifying bacterium isolated from the crude oil of Yumen Oilfield.</title>
        <authorList>
            <person name="Wu D."/>
            <person name="Cai M."/>
            <person name="Zhang X."/>
        </authorList>
    </citation>
    <scope>NUCLEOTIDE SEQUENCE [LARGE SCALE GENOMIC DNA]</scope>
    <source>
        <strain evidence="7 8">ROY-1-1-2</strain>
    </source>
</reference>
<dbReference type="Proteomes" id="UP000584642">
    <property type="component" value="Unassembled WGS sequence"/>
</dbReference>
<dbReference type="CDD" id="cd02440">
    <property type="entry name" value="AdoMet_MTases"/>
    <property type="match status" value="1"/>
</dbReference>
<evidence type="ECO:0000256" key="2">
    <source>
        <dbReference type="ARBA" id="ARBA00022679"/>
    </source>
</evidence>
<evidence type="ECO:0000256" key="1">
    <source>
        <dbReference type="ARBA" id="ARBA00022603"/>
    </source>
</evidence>
<dbReference type="SUPFAM" id="SSF53335">
    <property type="entry name" value="S-adenosyl-L-methionine-dependent methyltransferases"/>
    <property type="match status" value="1"/>
</dbReference>